<dbReference type="SMART" id="SM00470">
    <property type="entry name" value="ParB"/>
    <property type="match status" value="1"/>
</dbReference>
<dbReference type="CDD" id="cd16406">
    <property type="entry name" value="ParB_N_like"/>
    <property type="match status" value="1"/>
</dbReference>
<name>A0ABW0PA25_9HYPH</name>
<evidence type="ECO:0000313" key="3">
    <source>
        <dbReference type="Proteomes" id="UP001596060"/>
    </source>
</evidence>
<protein>
    <submittedName>
        <fullName evidence="2">ParB/RepB/Spo0J family partition protein</fullName>
    </submittedName>
</protein>
<dbReference type="Pfam" id="PF02195">
    <property type="entry name" value="ParB_N"/>
    <property type="match status" value="1"/>
</dbReference>
<dbReference type="EMBL" id="JBHSLU010000146">
    <property type="protein sequence ID" value="MFC5509068.1"/>
    <property type="molecule type" value="Genomic_DNA"/>
</dbReference>
<evidence type="ECO:0000313" key="2">
    <source>
        <dbReference type="EMBL" id="MFC5509068.1"/>
    </source>
</evidence>
<dbReference type="Gene3D" id="3.90.1530.30">
    <property type="match status" value="1"/>
</dbReference>
<dbReference type="PANTHER" id="PTHR33375">
    <property type="entry name" value="CHROMOSOME-PARTITIONING PROTEIN PARB-RELATED"/>
    <property type="match status" value="1"/>
</dbReference>
<dbReference type="InterPro" id="IPR050336">
    <property type="entry name" value="Chromosome_partition/occlusion"/>
</dbReference>
<dbReference type="Proteomes" id="UP001596060">
    <property type="component" value="Unassembled WGS sequence"/>
</dbReference>
<proteinExistence type="predicted"/>
<dbReference type="InterPro" id="IPR003115">
    <property type="entry name" value="ParB_N"/>
</dbReference>
<gene>
    <name evidence="2" type="ORF">ACFPN9_27960</name>
</gene>
<dbReference type="RefSeq" id="WP_377817958.1">
    <property type="nucleotide sequence ID" value="NZ_JBHSLU010000146.1"/>
</dbReference>
<dbReference type="PANTHER" id="PTHR33375:SF7">
    <property type="entry name" value="CHROMOSOME 2-PARTITIONING PROTEIN PARB-RELATED"/>
    <property type="match status" value="1"/>
</dbReference>
<feature type="domain" description="ParB-like N-terminal" evidence="1">
    <location>
        <begin position="1"/>
        <end position="90"/>
    </location>
</feature>
<dbReference type="SUPFAM" id="SSF110849">
    <property type="entry name" value="ParB/Sulfiredoxin"/>
    <property type="match status" value="1"/>
</dbReference>
<keyword evidence="3" id="KW-1185">Reference proteome</keyword>
<sequence length="221" mass="24056">MNKLVASDRNVRRTGAGDGVEELAASIRAHGLLQPLLVSSREDGRYAVIAGSRRLMALKLLSKRKALPRGFTVPVMVMEAGEEESLAENVVRMPLHPADQFEAFRRLELSGLGILPHERRTNAIHDADRLAQVTGLAMRDYWSPTVPAYLGLVTKAAIMQAVSEGVSDETAQRLGSLTKVEMAREAERLLVETAWLPACLRTSAGEVEGEQEPVAFADAAE</sequence>
<evidence type="ECO:0000259" key="1">
    <source>
        <dbReference type="SMART" id="SM00470"/>
    </source>
</evidence>
<reference evidence="3" key="1">
    <citation type="journal article" date="2019" name="Int. J. Syst. Evol. Microbiol.">
        <title>The Global Catalogue of Microorganisms (GCM) 10K type strain sequencing project: providing services to taxonomists for standard genome sequencing and annotation.</title>
        <authorList>
            <consortium name="The Broad Institute Genomics Platform"/>
            <consortium name="The Broad Institute Genome Sequencing Center for Infectious Disease"/>
            <person name="Wu L."/>
            <person name="Ma J."/>
        </authorList>
    </citation>
    <scope>NUCLEOTIDE SEQUENCE [LARGE SCALE GENOMIC DNA]</scope>
    <source>
        <strain evidence="3">CCUG 43117</strain>
    </source>
</reference>
<organism evidence="2 3">
    <name type="scientific">Bosea massiliensis</name>
    <dbReference type="NCBI Taxonomy" id="151419"/>
    <lineage>
        <taxon>Bacteria</taxon>
        <taxon>Pseudomonadati</taxon>
        <taxon>Pseudomonadota</taxon>
        <taxon>Alphaproteobacteria</taxon>
        <taxon>Hyphomicrobiales</taxon>
        <taxon>Boseaceae</taxon>
        <taxon>Bosea</taxon>
    </lineage>
</organism>
<dbReference type="InterPro" id="IPR036086">
    <property type="entry name" value="ParB/Sulfiredoxin_sf"/>
</dbReference>
<accession>A0ABW0PA25</accession>
<comment type="caution">
    <text evidence="2">The sequence shown here is derived from an EMBL/GenBank/DDBJ whole genome shotgun (WGS) entry which is preliminary data.</text>
</comment>